<keyword evidence="1" id="KW-1133">Transmembrane helix</keyword>
<dbReference type="GO" id="GO:0005886">
    <property type="term" value="C:plasma membrane"/>
    <property type="evidence" value="ECO:0007669"/>
    <property type="project" value="TreeGrafter"/>
</dbReference>
<feature type="transmembrane region" description="Helical" evidence="1">
    <location>
        <begin position="216"/>
        <end position="236"/>
    </location>
</feature>
<reference evidence="3 4" key="1">
    <citation type="submission" date="2020-08" db="EMBL/GenBank/DDBJ databases">
        <title>Genomic Encyclopedia of Type Strains, Phase III (KMG-III): the genomes of soil and plant-associated and newly described type strains.</title>
        <authorList>
            <person name="Whitman W."/>
        </authorList>
    </citation>
    <scope>NUCLEOTIDE SEQUENCE [LARGE SCALE GENOMIC DNA]</scope>
    <source>
        <strain evidence="3 4">CECT 8571</strain>
    </source>
</reference>
<dbReference type="GO" id="GO:0020037">
    <property type="term" value="F:heme binding"/>
    <property type="evidence" value="ECO:0007669"/>
    <property type="project" value="InterPro"/>
</dbReference>
<gene>
    <name evidence="3" type="ORF">FHS30_001420</name>
</gene>
<feature type="transmembrane region" description="Helical" evidence="1">
    <location>
        <begin position="6"/>
        <end position="28"/>
    </location>
</feature>
<accession>A0A839UQV8</accession>
<evidence type="ECO:0000256" key="1">
    <source>
        <dbReference type="SAM" id="Phobius"/>
    </source>
</evidence>
<dbReference type="EMBL" id="JACHXZ010000002">
    <property type="protein sequence ID" value="MBB3168236.1"/>
    <property type="molecule type" value="Genomic_DNA"/>
</dbReference>
<dbReference type="Pfam" id="PF01578">
    <property type="entry name" value="Cytochrom_C_asm"/>
    <property type="match status" value="1"/>
</dbReference>
<feature type="domain" description="Cytochrome c assembly protein" evidence="2">
    <location>
        <begin position="46"/>
        <end position="267"/>
    </location>
</feature>
<comment type="caution">
    <text evidence="3">The sequence shown here is derived from an EMBL/GenBank/DDBJ whole genome shotgun (WGS) entry which is preliminary data.</text>
</comment>
<feature type="transmembrane region" description="Helical" evidence="1">
    <location>
        <begin position="248"/>
        <end position="271"/>
    </location>
</feature>
<dbReference type="PANTHER" id="PTHR38034:SF1">
    <property type="entry name" value="INNER MEMBRANE PROTEIN YPJD"/>
    <property type="match status" value="1"/>
</dbReference>
<proteinExistence type="predicted"/>
<dbReference type="GO" id="GO:0017004">
    <property type="term" value="P:cytochrome complex assembly"/>
    <property type="evidence" value="ECO:0007669"/>
    <property type="project" value="InterPro"/>
</dbReference>
<evidence type="ECO:0000313" key="4">
    <source>
        <dbReference type="Proteomes" id="UP000559987"/>
    </source>
</evidence>
<feature type="transmembrane region" description="Helical" evidence="1">
    <location>
        <begin position="98"/>
        <end position="117"/>
    </location>
</feature>
<feature type="transmembrane region" description="Helical" evidence="1">
    <location>
        <begin position="180"/>
        <end position="204"/>
    </location>
</feature>
<sequence length="273" mass="29443">MLNGILMYALAMNLAAVAVYIAASGYLINLLRGRQPLDGPWVHALALTAVAFHWSGLYPLLFGADGVNFSFFATASLVCAAINSLLLLSGLRKPVHTLYLLLMPLSAASILMLLIFHNHAHFTPLGDGLAVHVVLSLLAYSLLTIATAQALILAFQTHQLKNHQTGGAVRILPPLQTMEALLFDVLWLGFALLTAALASGFVFVEDLLGQHLAHKTVFSILAWLIYASLLAGRHFLGWRGHTAVRFTLGGFAALMLAYFGSKFVLELVLGINS</sequence>
<keyword evidence="4" id="KW-1185">Reference proteome</keyword>
<keyword evidence="1" id="KW-0472">Membrane</keyword>
<dbReference type="InterPro" id="IPR052372">
    <property type="entry name" value="YpjD/HemX"/>
</dbReference>
<dbReference type="PANTHER" id="PTHR38034">
    <property type="entry name" value="INNER MEMBRANE PROTEIN YPJD"/>
    <property type="match status" value="1"/>
</dbReference>
<feature type="transmembrane region" description="Helical" evidence="1">
    <location>
        <begin position="40"/>
        <end position="61"/>
    </location>
</feature>
<organism evidence="3 4">
    <name type="scientific">Simiduia aestuariiviva</name>
    <dbReference type="NCBI Taxonomy" id="1510459"/>
    <lineage>
        <taxon>Bacteria</taxon>
        <taxon>Pseudomonadati</taxon>
        <taxon>Pseudomonadota</taxon>
        <taxon>Gammaproteobacteria</taxon>
        <taxon>Cellvibrionales</taxon>
        <taxon>Cellvibrionaceae</taxon>
        <taxon>Simiduia</taxon>
    </lineage>
</organism>
<dbReference type="InterPro" id="IPR002541">
    <property type="entry name" value="Cyt_c_assembly"/>
</dbReference>
<feature type="transmembrane region" description="Helical" evidence="1">
    <location>
        <begin position="129"/>
        <end position="155"/>
    </location>
</feature>
<dbReference type="Proteomes" id="UP000559987">
    <property type="component" value="Unassembled WGS sequence"/>
</dbReference>
<dbReference type="AlphaFoldDB" id="A0A839UQV8"/>
<name>A0A839UQV8_9GAMM</name>
<dbReference type="RefSeq" id="WP_246341213.1">
    <property type="nucleotide sequence ID" value="NZ_JACHXZ010000002.1"/>
</dbReference>
<evidence type="ECO:0000313" key="3">
    <source>
        <dbReference type="EMBL" id="MBB3168236.1"/>
    </source>
</evidence>
<evidence type="ECO:0000259" key="2">
    <source>
        <dbReference type="Pfam" id="PF01578"/>
    </source>
</evidence>
<keyword evidence="1" id="KW-0812">Transmembrane</keyword>
<protein>
    <submittedName>
        <fullName evidence="3">ABC-type uncharacterized transport system permease subunit</fullName>
    </submittedName>
</protein>
<feature type="transmembrane region" description="Helical" evidence="1">
    <location>
        <begin position="67"/>
        <end position="91"/>
    </location>
</feature>